<dbReference type="GO" id="GO:0006635">
    <property type="term" value="P:fatty acid beta-oxidation"/>
    <property type="evidence" value="ECO:0007669"/>
    <property type="project" value="TreeGrafter"/>
</dbReference>
<evidence type="ECO:0000313" key="4">
    <source>
        <dbReference type="EMBL" id="KIU12845.1"/>
    </source>
</evidence>
<reference evidence="4 5" key="1">
    <citation type="submission" date="2014-12" db="EMBL/GenBank/DDBJ databases">
        <title>Comparative genome analysis of Bacillus coagulans HM-08, Clostridium butyricum HM-68, Bacillus subtilis HM-66 and Bacillus licheniformis BL-09.</title>
        <authorList>
            <person name="Zhang H."/>
        </authorList>
    </citation>
    <scope>NUCLEOTIDE SEQUENCE [LARGE SCALE GENOMIC DNA]</scope>
    <source>
        <strain evidence="4 5">HM-66</strain>
    </source>
</reference>
<dbReference type="FunFam" id="1.10.12.10:FF:000001">
    <property type="entry name" value="Probable enoyl-CoA hydratase, mitochondrial"/>
    <property type="match status" value="1"/>
</dbReference>
<dbReference type="AlphaFoldDB" id="A0A0D1KVR7"/>
<dbReference type="CDD" id="cd06558">
    <property type="entry name" value="crotonase-like"/>
    <property type="match status" value="1"/>
</dbReference>
<dbReference type="GO" id="GO:0016836">
    <property type="term" value="F:hydro-lyase activity"/>
    <property type="evidence" value="ECO:0007669"/>
    <property type="project" value="UniProtKB-ARBA"/>
</dbReference>
<dbReference type="InterPro" id="IPR014748">
    <property type="entry name" value="Enoyl-CoA_hydra_C"/>
</dbReference>
<dbReference type="Gene3D" id="3.90.226.10">
    <property type="entry name" value="2-enoyl-CoA Hydratase, Chain A, domain 1"/>
    <property type="match status" value="1"/>
</dbReference>
<proteinExistence type="inferred from homology"/>
<evidence type="ECO:0000256" key="2">
    <source>
        <dbReference type="ARBA" id="ARBA00023239"/>
    </source>
</evidence>
<dbReference type="PATRIC" id="fig|1423.173.peg.1729"/>
<dbReference type="InterPro" id="IPR018376">
    <property type="entry name" value="Enoyl-CoA_hyd/isom_CS"/>
</dbReference>
<evidence type="ECO:0000256" key="3">
    <source>
        <dbReference type="RuleBase" id="RU003707"/>
    </source>
</evidence>
<evidence type="ECO:0000256" key="1">
    <source>
        <dbReference type="ARBA" id="ARBA00005254"/>
    </source>
</evidence>
<dbReference type="PANTHER" id="PTHR11941:SF54">
    <property type="entry name" value="ENOYL-COA HYDRATASE, MITOCHONDRIAL"/>
    <property type="match status" value="1"/>
</dbReference>
<dbReference type="EMBL" id="JXBC01000002">
    <property type="protein sequence ID" value="KIU12845.1"/>
    <property type="molecule type" value="Genomic_DNA"/>
</dbReference>
<dbReference type="Proteomes" id="UP000032247">
    <property type="component" value="Unassembled WGS sequence"/>
</dbReference>
<accession>A0A0D1KVR7</accession>
<dbReference type="NCBIfam" id="NF005802">
    <property type="entry name" value="PRK07657.1"/>
    <property type="match status" value="1"/>
</dbReference>
<organism evidence="4 5">
    <name type="scientific">Bacillus subtilis</name>
    <dbReference type="NCBI Taxonomy" id="1423"/>
    <lineage>
        <taxon>Bacteria</taxon>
        <taxon>Bacillati</taxon>
        <taxon>Bacillota</taxon>
        <taxon>Bacilli</taxon>
        <taxon>Bacillales</taxon>
        <taxon>Bacillaceae</taxon>
        <taxon>Bacillus</taxon>
    </lineage>
</organism>
<protein>
    <submittedName>
        <fullName evidence="4">Enoyl-CoA hydratase</fullName>
    </submittedName>
</protein>
<dbReference type="Pfam" id="PF00378">
    <property type="entry name" value="ECH_1"/>
    <property type="match status" value="1"/>
</dbReference>
<name>A0A0D1KVR7_BACIU</name>
<sequence length="260" mass="27930">MGDSILFTVKNEHIALITLNRPQAANALSAEMLRNLQMIIQEIEFNSNIRCVILTGTGEKAFCAGADLKERIKLKEDQVLESVSLIQRTAALLDALPQPVIAAINGSALGGGLELALACDLRIATESAVLGLPETGLAIIPGAGGTQRLPRLIGRGKAKEFIYTGRRVTAHEAKEIGLVEHVTAPYDLMPKAEELAAAISANGPIAVRQAKFAINKGLETDLATGLAIEQKAYEQTIPTKDRREGLQAFQEKRRAVYKGI</sequence>
<dbReference type="InterPro" id="IPR001753">
    <property type="entry name" value="Enoyl-CoA_hydra/iso"/>
</dbReference>
<dbReference type="Gene3D" id="1.10.12.10">
    <property type="entry name" value="Lyase 2-enoyl-coa Hydratase, Chain A, domain 2"/>
    <property type="match status" value="1"/>
</dbReference>
<dbReference type="PROSITE" id="PS00166">
    <property type="entry name" value="ENOYL_COA_HYDRATASE"/>
    <property type="match status" value="1"/>
</dbReference>
<dbReference type="STRING" id="483913.AN935_09505"/>
<dbReference type="SUPFAM" id="SSF52096">
    <property type="entry name" value="ClpP/crotonase"/>
    <property type="match status" value="1"/>
</dbReference>
<evidence type="ECO:0000313" key="5">
    <source>
        <dbReference type="Proteomes" id="UP000032247"/>
    </source>
</evidence>
<dbReference type="PANTHER" id="PTHR11941">
    <property type="entry name" value="ENOYL-COA HYDRATASE-RELATED"/>
    <property type="match status" value="1"/>
</dbReference>
<comment type="similarity">
    <text evidence="1 3">Belongs to the enoyl-CoA hydratase/isomerase family.</text>
</comment>
<gene>
    <name evidence="4" type="ORF">SC09_Contig19orf01436</name>
</gene>
<comment type="caution">
    <text evidence="4">The sequence shown here is derived from an EMBL/GenBank/DDBJ whole genome shotgun (WGS) entry which is preliminary data.</text>
</comment>
<dbReference type="InterPro" id="IPR029045">
    <property type="entry name" value="ClpP/crotonase-like_dom_sf"/>
</dbReference>
<keyword evidence="2" id="KW-0456">Lyase</keyword>
<dbReference type="FunFam" id="3.90.226.10:FF:000009">
    <property type="entry name" value="Carnitinyl-CoA dehydratase"/>
    <property type="match status" value="1"/>
</dbReference>